<organism evidence="1 2">
    <name type="scientific">Bombyx mori</name>
    <name type="common">Silk moth</name>
    <dbReference type="NCBI Taxonomy" id="7091"/>
    <lineage>
        <taxon>Eukaryota</taxon>
        <taxon>Metazoa</taxon>
        <taxon>Ecdysozoa</taxon>
        <taxon>Arthropoda</taxon>
        <taxon>Hexapoda</taxon>
        <taxon>Insecta</taxon>
        <taxon>Pterygota</taxon>
        <taxon>Neoptera</taxon>
        <taxon>Endopterygota</taxon>
        <taxon>Lepidoptera</taxon>
        <taxon>Glossata</taxon>
        <taxon>Ditrysia</taxon>
        <taxon>Bombycoidea</taxon>
        <taxon>Bombycidae</taxon>
        <taxon>Bombycinae</taxon>
        <taxon>Bombyx</taxon>
    </lineage>
</organism>
<dbReference type="Proteomes" id="UP000005204">
    <property type="component" value="Unassembled WGS sequence"/>
</dbReference>
<evidence type="ECO:0000313" key="1">
    <source>
        <dbReference type="EnsemblMetazoa" id="XP_037877461.1"/>
    </source>
</evidence>
<dbReference type="EnsemblMetazoa" id="XM_038021533.1">
    <property type="protein sequence ID" value="XP_037877461.1"/>
    <property type="gene ID" value="LOC105842652"/>
</dbReference>
<accession>A0A8R2R5W6</accession>
<name>A0A8R2R5W6_BOMMO</name>
<sequence length="79" mass="8762">MDDTGPAVRHPAIRRGALRVRVRSVVGCVAAPDVLDKIKEDNEFIRADVLKFVSQCQYYPGEDMGIVKRGTLVPLPRKA</sequence>
<keyword evidence="2" id="KW-1185">Reference proteome</keyword>
<protein>
    <submittedName>
        <fullName evidence="1">Uncharacterized protein</fullName>
    </submittedName>
</protein>
<reference evidence="2" key="1">
    <citation type="journal article" date="2008" name="Insect Biochem. Mol. Biol.">
        <title>The genome of a lepidopteran model insect, the silkworm Bombyx mori.</title>
        <authorList>
            <consortium name="International Silkworm Genome Consortium"/>
        </authorList>
    </citation>
    <scope>NUCLEOTIDE SEQUENCE [LARGE SCALE GENOMIC DNA]</scope>
    <source>
        <strain evidence="2">p50T</strain>
    </source>
</reference>
<dbReference type="AlphaFoldDB" id="A0A8R2R5W6"/>
<reference evidence="1" key="2">
    <citation type="submission" date="2022-06" db="UniProtKB">
        <authorList>
            <consortium name="EnsemblMetazoa"/>
        </authorList>
    </citation>
    <scope>IDENTIFICATION</scope>
    <source>
        <strain evidence="1">p50T (Dazao)</strain>
    </source>
</reference>
<proteinExistence type="predicted"/>
<evidence type="ECO:0000313" key="2">
    <source>
        <dbReference type="Proteomes" id="UP000005204"/>
    </source>
</evidence>